<organism evidence="2 3">
    <name type="scientific">Brassica cretica</name>
    <name type="common">Mustard</name>
    <dbReference type="NCBI Taxonomy" id="69181"/>
    <lineage>
        <taxon>Eukaryota</taxon>
        <taxon>Viridiplantae</taxon>
        <taxon>Streptophyta</taxon>
        <taxon>Embryophyta</taxon>
        <taxon>Tracheophyta</taxon>
        <taxon>Spermatophyta</taxon>
        <taxon>Magnoliopsida</taxon>
        <taxon>eudicotyledons</taxon>
        <taxon>Gunneridae</taxon>
        <taxon>Pentapetalae</taxon>
        <taxon>rosids</taxon>
        <taxon>malvids</taxon>
        <taxon>Brassicales</taxon>
        <taxon>Brassicaceae</taxon>
        <taxon>Brassiceae</taxon>
        <taxon>Brassica</taxon>
    </lineage>
</organism>
<dbReference type="Proteomes" id="UP000712600">
    <property type="component" value="Unassembled WGS sequence"/>
</dbReference>
<dbReference type="EMBL" id="QGKX02001521">
    <property type="protein sequence ID" value="KAF3511731.1"/>
    <property type="molecule type" value="Genomic_DNA"/>
</dbReference>
<comment type="caution">
    <text evidence="2">The sequence shown here is derived from an EMBL/GenBank/DDBJ whole genome shotgun (WGS) entry which is preliminary data.</text>
</comment>
<feature type="compositionally biased region" description="Polar residues" evidence="1">
    <location>
        <begin position="57"/>
        <end position="72"/>
    </location>
</feature>
<feature type="region of interest" description="Disordered" evidence="1">
    <location>
        <begin position="1"/>
        <end position="24"/>
    </location>
</feature>
<dbReference type="AlphaFoldDB" id="A0A8S9PC40"/>
<evidence type="ECO:0000313" key="2">
    <source>
        <dbReference type="EMBL" id="KAF3511731.1"/>
    </source>
</evidence>
<reference evidence="2" key="1">
    <citation type="submission" date="2019-12" db="EMBL/GenBank/DDBJ databases">
        <title>Genome sequencing and annotation of Brassica cretica.</title>
        <authorList>
            <person name="Studholme D.J."/>
            <person name="Sarris P."/>
        </authorList>
    </citation>
    <scope>NUCLEOTIDE SEQUENCE</scope>
    <source>
        <strain evidence="2">PFS-109/04</strain>
        <tissue evidence="2">Leaf</tissue>
    </source>
</reference>
<accession>A0A8S9PC40</accession>
<sequence>MSTDDTDNVQTPLNGGSGTDFHAPAADVSAANAPANAAALEEFKKMFATYKKKVMWSSDQQLNQRSTQSPTQPAKAPARTYVH</sequence>
<gene>
    <name evidence="2" type="ORF">F2Q69_00005505</name>
</gene>
<evidence type="ECO:0000256" key="1">
    <source>
        <dbReference type="SAM" id="MobiDB-lite"/>
    </source>
</evidence>
<proteinExistence type="predicted"/>
<protein>
    <submittedName>
        <fullName evidence="2">Uncharacterized protein</fullName>
    </submittedName>
</protein>
<evidence type="ECO:0000313" key="3">
    <source>
        <dbReference type="Proteomes" id="UP000712600"/>
    </source>
</evidence>
<feature type="region of interest" description="Disordered" evidence="1">
    <location>
        <begin position="57"/>
        <end position="83"/>
    </location>
</feature>
<name>A0A8S9PC40_BRACR</name>